<evidence type="ECO:0000313" key="1">
    <source>
        <dbReference type="EMBL" id="ANZ48099.1"/>
    </source>
</evidence>
<proteinExistence type="predicted"/>
<dbReference type="KEGG" id="vg:29057036"/>
<accession>A0A1B2I9Z5</accession>
<sequence>MAVIVKGNGEVRILEKNETLTTDAKTQQKVLVVNPRVVPLPDWKNELAEFRKQLEKK</sequence>
<dbReference type="EMBL" id="KX397364">
    <property type="protein sequence ID" value="ANZ48099.1"/>
    <property type="molecule type" value="Genomic_DNA"/>
</dbReference>
<dbReference type="GeneID" id="29057036"/>
<dbReference type="Proteomes" id="UP000202181">
    <property type="component" value="Segment"/>
</dbReference>
<keyword evidence="2" id="KW-1185">Reference proteome</keyword>
<gene>
    <name evidence="1" type="ORF">ASESINO_86</name>
</gene>
<reference evidence="1" key="1">
    <citation type="submission" date="2016-06" db="EMBL/GenBank/DDBJ databases">
        <authorList>
            <person name="Berg J.A."/>
            <person name="Hyde J.R."/>
            <person name="Breakwell D.P."/>
            <person name="Hope S."/>
            <person name="Grose J.H."/>
        </authorList>
    </citation>
    <scope>NUCLEOTIDE SEQUENCE [LARGE SCALE GENOMIC DNA]</scope>
</reference>
<evidence type="ECO:0000313" key="2">
    <source>
        <dbReference type="Proteomes" id="UP000202181"/>
    </source>
</evidence>
<organism evidence="1 2">
    <name type="scientific">Erwinia phage vB_EamM_Asesino</name>
    <dbReference type="NCBI Taxonomy" id="1883370"/>
    <lineage>
        <taxon>Viruses</taxon>
        <taxon>Duplodnaviria</taxon>
        <taxon>Heunggongvirae</taxon>
        <taxon>Uroviricota</taxon>
        <taxon>Caudoviricetes</taxon>
        <taxon>Chimalliviridae</taxon>
        <taxon>Erskinevirus</taxon>
        <taxon>Erskinevirus asesino</taxon>
    </lineage>
</organism>
<name>A0A1B2I9Z5_9CAUD</name>
<dbReference type="RefSeq" id="YP_009290704.1">
    <property type="nucleotide sequence ID" value="NC_031107.2"/>
</dbReference>
<protein>
    <submittedName>
        <fullName evidence="1">Uncharacterized protein</fullName>
    </submittedName>
</protein>